<name>A0A2A2K292_9BILA</name>
<dbReference type="InterPro" id="IPR009875">
    <property type="entry name" value="PilZ_domain"/>
</dbReference>
<protein>
    <recommendedName>
        <fullName evidence="2">PilZ domain-containing protein</fullName>
    </recommendedName>
</protein>
<evidence type="ECO:0000313" key="4">
    <source>
        <dbReference type="Proteomes" id="UP000218231"/>
    </source>
</evidence>
<sequence length="219" mass="23742">MTRAPDMDSLFHASLTASDDAGPVNDGVVTPRQPPRESLLLPARLWLHGDHCDRGVRMRNLSPGGVMVDCGVLREPGSLVRLEMPGLGTVAGKVAWCTAGRMGIAFDAPIDPALVRDEVTAVGEDRGVGHRAMGFVGDAAVERGMLGFQCLLMRRLHFGIIARLEQLRTEHRDLDAAITALGASATPDQLQLARLKKRKLRLRDEIALCEDQLIPDIIA</sequence>
<feature type="region of interest" description="Disordered" evidence="1">
    <location>
        <begin position="15"/>
        <end position="34"/>
    </location>
</feature>
<comment type="caution">
    <text evidence="3">The sequence shown here is derived from an EMBL/GenBank/DDBJ whole genome shotgun (WGS) entry which is preliminary data.</text>
</comment>
<evidence type="ECO:0000256" key="1">
    <source>
        <dbReference type="SAM" id="MobiDB-lite"/>
    </source>
</evidence>
<dbReference type="InterPro" id="IPR038444">
    <property type="entry name" value="DUF465_sf"/>
</dbReference>
<evidence type="ECO:0000313" key="3">
    <source>
        <dbReference type="EMBL" id="PAV67992.1"/>
    </source>
</evidence>
<proteinExistence type="predicted"/>
<accession>A0A2A2K292</accession>
<dbReference type="Pfam" id="PF04325">
    <property type="entry name" value="DUF465"/>
    <property type="match status" value="1"/>
</dbReference>
<feature type="domain" description="PilZ" evidence="2">
    <location>
        <begin position="32"/>
        <end position="114"/>
    </location>
</feature>
<evidence type="ECO:0000259" key="2">
    <source>
        <dbReference type="Pfam" id="PF07238"/>
    </source>
</evidence>
<dbReference type="AlphaFoldDB" id="A0A2A2K292"/>
<organism evidence="3 4">
    <name type="scientific">Diploscapter pachys</name>
    <dbReference type="NCBI Taxonomy" id="2018661"/>
    <lineage>
        <taxon>Eukaryota</taxon>
        <taxon>Metazoa</taxon>
        <taxon>Ecdysozoa</taxon>
        <taxon>Nematoda</taxon>
        <taxon>Chromadorea</taxon>
        <taxon>Rhabditida</taxon>
        <taxon>Rhabditina</taxon>
        <taxon>Rhabditomorpha</taxon>
        <taxon>Rhabditoidea</taxon>
        <taxon>Rhabditidae</taxon>
        <taxon>Diploscapter</taxon>
    </lineage>
</organism>
<keyword evidence="4" id="KW-1185">Reference proteome</keyword>
<dbReference type="SUPFAM" id="SSF141371">
    <property type="entry name" value="PilZ domain-like"/>
    <property type="match status" value="1"/>
</dbReference>
<reference evidence="3 4" key="1">
    <citation type="journal article" date="2017" name="Curr. Biol.">
        <title>Genome architecture and evolution of a unichromosomal asexual nematode.</title>
        <authorList>
            <person name="Fradin H."/>
            <person name="Zegar C."/>
            <person name="Gutwein M."/>
            <person name="Lucas J."/>
            <person name="Kovtun M."/>
            <person name="Corcoran D."/>
            <person name="Baugh L.R."/>
            <person name="Kiontke K."/>
            <person name="Gunsalus K."/>
            <person name="Fitch D.H."/>
            <person name="Piano F."/>
        </authorList>
    </citation>
    <scope>NUCLEOTIDE SEQUENCE [LARGE SCALE GENOMIC DNA]</scope>
    <source>
        <strain evidence="3">PF1309</strain>
    </source>
</reference>
<dbReference type="EMBL" id="LIAE01009852">
    <property type="protein sequence ID" value="PAV67992.1"/>
    <property type="molecule type" value="Genomic_DNA"/>
</dbReference>
<dbReference type="InterPro" id="IPR007420">
    <property type="entry name" value="DUF465"/>
</dbReference>
<dbReference type="Proteomes" id="UP000218231">
    <property type="component" value="Unassembled WGS sequence"/>
</dbReference>
<dbReference type="Gene3D" id="6.10.280.50">
    <property type="match status" value="1"/>
</dbReference>
<dbReference type="OrthoDB" id="10638925at2759"/>
<dbReference type="Pfam" id="PF07238">
    <property type="entry name" value="PilZ"/>
    <property type="match status" value="1"/>
</dbReference>
<gene>
    <name evidence="3" type="ORF">WR25_04709</name>
</gene>
<dbReference type="GO" id="GO:0035438">
    <property type="term" value="F:cyclic-di-GMP binding"/>
    <property type="evidence" value="ECO:0007669"/>
    <property type="project" value="InterPro"/>
</dbReference>